<keyword evidence="3" id="KW-1003">Cell membrane</keyword>
<keyword evidence="17" id="KW-0325">Glycoprotein</keyword>
<dbReference type="HOGENOM" id="CLU_228112_0_0_1"/>
<organism evidence="23 24">
    <name type="scientific">Oryza rufipogon</name>
    <name type="common">Brownbeard rice</name>
    <name type="synonym">Asian wild rice</name>
    <dbReference type="NCBI Taxonomy" id="4529"/>
    <lineage>
        <taxon>Eukaryota</taxon>
        <taxon>Viridiplantae</taxon>
        <taxon>Streptophyta</taxon>
        <taxon>Embryophyta</taxon>
        <taxon>Tracheophyta</taxon>
        <taxon>Spermatophyta</taxon>
        <taxon>Magnoliopsida</taxon>
        <taxon>Liliopsida</taxon>
        <taxon>Poales</taxon>
        <taxon>Poaceae</taxon>
        <taxon>BOP clade</taxon>
        <taxon>Oryzoideae</taxon>
        <taxon>Oryzeae</taxon>
        <taxon>Oryzinae</taxon>
        <taxon>Oryza</taxon>
    </lineage>
</organism>
<dbReference type="InterPro" id="IPR017441">
    <property type="entry name" value="Protein_kinase_ATP_BS"/>
</dbReference>
<proteinExistence type="predicted"/>
<feature type="domain" description="Protein kinase" evidence="22">
    <location>
        <begin position="187"/>
        <end position="490"/>
    </location>
</feature>
<dbReference type="SUPFAM" id="SSF56112">
    <property type="entry name" value="Protein kinase-like (PK-like)"/>
    <property type="match status" value="5"/>
</dbReference>
<keyword evidence="11 20" id="KW-0547">Nucleotide-binding</keyword>
<evidence type="ECO:0000256" key="4">
    <source>
        <dbReference type="ARBA" id="ARBA00022527"/>
    </source>
</evidence>
<evidence type="ECO:0000256" key="5">
    <source>
        <dbReference type="ARBA" id="ARBA00022553"/>
    </source>
</evidence>
<reference evidence="23" key="2">
    <citation type="submission" date="2015-06" db="UniProtKB">
        <authorList>
            <consortium name="EnsemblPlants"/>
        </authorList>
    </citation>
    <scope>IDENTIFICATION</scope>
</reference>
<evidence type="ECO:0000313" key="24">
    <source>
        <dbReference type="Proteomes" id="UP000008022"/>
    </source>
</evidence>
<dbReference type="CDD" id="cd21037">
    <property type="entry name" value="MLKL_NTD"/>
    <property type="match status" value="4"/>
</dbReference>
<dbReference type="GO" id="GO:0005524">
    <property type="term" value="F:ATP binding"/>
    <property type="evidence" value="ECO:0007669"/>
    <property type="project" value="UniProtKB-UniRule"/>
</dbReference>
<keyword evidence="10" id="KW-0677">Repeat</keyword>
<dbReference type="Proteomes" id="UP000008022">
    <property type="component" value="Unassembled WGS sequence"/>
</dbReference>
<keyword evidence="6" id="KW-0433">Leucine-rich repeat</keyword>
<keyword evidence="16" id="KW-0675">Receptor</keyword>
<keyword evidence="7" id="KW-0808">Transferase</keyword>
<keyword evidence="4" id="KW-0723">Serine/threonine-protein kinase</keyword>
<dbReference type="PANTHER" id="PTHR46146">
    <property type="entry name" value="SERINE/THREONINE-PROTEIN KINASE-LIKE PROTEIN CCR4"/>
    <property type="match status" value="1"/>
</dbReference>
<evidence type="ECO:0000256" key="3">
    <source>
        <dbReference type="ARBA" id="ARBA00022475"/>
    </source>
</evidence>
<feature type="compositionally biased region" description="Polar residues" evidence="21">
    <location>
        <begin position="2174"/>
        <end position="2190"/>
    </location>
</feature>
<protein>
    <recommendedName>
        <fullName evidence="2">non-specific serine/threonine protein kinase</fullName>
        <ecNumber evidence="2">2.7.11.1</ecNumber>
    </recommendedName>
</protein>
<dbReference type="InterPro" id="IPR045766">
    <property type="entry name" value="MCAfunc"/>
</dbReference>
<feature type="binding site" evidence="20">
    <location>
        <position position="215"/>
    </location>
    <ligand>
        <name>ATP</name>
        <dbReference type="ChEBI" id="CHEBI:30616"/>
    </ligand>
</feature>
<evidence type="ECO:0000256" key="17">
    <source>
        <dbReference type="ARBA" id="ARBA00023180"/>
    </source>
</evidence>
<keyword evidence="13 20" id="KW-0067">ATP-binding</keyword>
<comment type="catalytic activity">
    <reaction evidence="19">
        <text>L-seryl-[protein] + ATP = O-phospho-L-seryl-[protein] + ADP + H(+)</text>
        <dbReference type="Rhea" id="RHEA:17989"/>
        <dbReference type="Rhea" id="RHEA-COMP:9863"/>
        <dbReference type="Rhea" id="RHEA-COMP:11604"/>
        <dbReference type="ChEBI" id="CHEBI:15378"/>
        <dbReference type="ChEBI" id="CHEBI:29999"/>
        <dbReference type="ChEBI" id="CHEBI:30616"/>
        <dbReference type="ChEBI" id="CHEBI:83421"/>
        <dbReference type="ChEBI" id="CHEBI:456216"/>
        <dbReference type="EC" id="2.7.11.1"/>
    </reaction>
</comment>
<evidence type="ECO:0000256" key="8">
    <source>
        <dbReference type="ARBA" id="ARBA00022692"/>
    </source>
</evidence>
<dbReference type="Gramene" id="ORUFI11G24060.2">
    <property type="protein sequence ID" value="ORUFI11G24060.2"/>
    <property type="gene ID" value="ORUFI11G24060"/>
</dbReference>
<feature type="region of interest" description="Disordered" evidence="21">
    <location>
        <begin position="2174"/>
        <end position="2203"/>
    </location>
</feature>
<comment type="subcellular location">
    <subcellularLocation>
        <location evidence="1">Cell membrane</location>
        <topology evidence="1">Single-pass membrane protein</topology>
    </subcellularLocation>
</comment>
<comment type="catalytic activity">
    <reaction evidence="18">
        <text>L-threonyl-[protein] + ATP = O-phospho-L-threonyl-[protein] + ADP + H(+)</text>
        <dbReference type="Rhea" id="RHEA:46608"/>
        <dbReference type="Rhea" id="RHEA-COMP:11060"/>
        <dbReference type="Rhea" id="RHEA-COMP:11605"/>
        <dbReference type="ChEBI" id="CHEBI:15378"/>
        <dbReference type="ChEBI" id="CHEBI:30013"/>
        <dbReference type="ChEBI" id="CHEBI:30616"/>
        <dbReference type="ChEBI" id="CHEBI:61977"/>
        <dbReference type="ChEBI" id="CHEBI:456216"/>
        <dbReference type="EC" id="2.7.11.1"/>
    </reaction>
</comment>
<evidence type="ECO:0000256" key="15">
    <source>
        <dbReference type="ARBA" id="ARBA00023136"/>
    </source>
</evidence>
<dbReference type="InterPro" id="IPR000719">
    <property type="entry name" value="Prot_kinase_dom"/>
</dbReference>
<dbReference type="STRING" id="4529.A0A0E0RBV6"/>
<dbReference type="PROSITE" id="PS00108">
    <property type="entry name" value="PROTEIN_KINASE_ST"/>
    <property type="match status" value="5"/>
</dbReference>
<dbReference type="GO" id="GO:0007166">
    <property type="term" value="P:cell surface receptor signaling pathway"/>
    <property type="evidence" value="ECO:0007669"/>
    <property type="project" value="InterPro"/>
</dbReference>
<evidence type="ECO:0000256" key="2">
    <source>
        <dbReference type="ARBA" id="ARBA00012513"/>
    </source>
</evidence>
<dbReference type="PROSITE" id="PS50011">
    <property type="entry name" value="PROTEIN_KINASE_DOM"/>
    <property type="match status" value="5"/>
</dbReference>
<feature type="compositionally biased region" description="Basic and acidic residues" evidence="21">
    <location>
        <begin position="2191"/>
        <end position="2203"/>
    </location>
</feature>
<dbReference type="EC" id="2.7.11.1" evidence="2"/>
<evidence type="ECO:0000256" key="21">
    <source>
        <dbReference type="SAM" id="MobiDB-lite"/>
    </source>
</evidence>
<feature type="binding site" evidence="20">
    <location>
        <position position="1287"/>
    </location>
    <ligand>
        <name>ATP</name>
        <dbReference type="ChEBI" id="CHEBI:30616"/>
    </ligand>
</feature>
<feature type="domain" description="Protein kinase" evidence="22">
    <location>
        <begin position="709"/>
        <end position="986"/>
    </location>
</feature>
<evidence type="ECO:0000259" key="22">
    <source>
        <dbReference type="PROSITE" id="PS50011"/>
    </source>
</evidence>
<evidence type="ECO:0000256" key="9">
    <source>
        <dbReference type="ARBA" id="ARBA00022729"/>
    </source>
</evidence>
<dbReference type="eggNOG" id="KOG1187">
    <property type="taxonomic scope" value="Eukaryota"/>
</dbReference>
<evidence type="ECO:0000256" key="13">
    <source>
        <dbReference type="ARBA" id="ARBA00022840"/>
    </source>
</evidence>
<name>A0A0E0RBV6_ORYRU</name>
<dbReference type="InterPro" id="IPR059179">
    <property type="entry name" value="MLKL-like_MCAfunc"/>
</dbReference>
<accession>A0A0E0RBV6</accession>
<dbReference type="InterPro" id="IPR036537">
    <property type="entry name" value="Adaptor_Cbl_N_dom_sf"/>
</dbReference>
<feature type="domain" description="Protein kinase" evidence="22">
    <location>
        <begin position="2275"/>
        <end position="2578"/>
    </location>
</feature>
<evidence type="ECO:0000256" key="6">
    <source>
        <dbReference type="ARBA" id="ARBA00022614"/>
    </source>
</evidence>
<dbReference type="PROSITE" id="PS00107">
    <property type="entry name" value="PROTEIN_KINASE_ATP"/>
    <property type="match status" value="2"/>
</dbReference>
<keyword evidence="15" id="KW-0472">Membrane</keyword>
<feature type="domain" description="Protein kinase" evidence="22">
    <location>
        <begin position="1259"/>
        <end position="1575"/>
    </location>
</feature>
<sequence length="2586" mass="288916">MALWGGLGQAATVAQLVGADVGGLISKIIQAAAMAQQNKKECDQLARRVLMIADLLPHLQDPEVMRRPEVRRPLTGLDDTLREAHELVISCQGRSAAYRFVMAGRLANRFRGVQSRIDSYLLVFPFISHIDITRRLHRIYNILVSNDTEASSSSAGFQADLLVSQEVVVHIYGVEKFTLKELMVATNNFVQEIGRGNFGRVYKGVLLDGREVAIKSLGKASPDDWKSLLTELVILSRVRHKHIVSLFGSCVVRQKKGMLSFRKKSVDQLQEELMLVYEYMKNGSLADHLHGPLSSSSSPVIASWKMRIEILLGVSRAIEHLHVYAMPPLIHRDIKPSNILVDSSWVSHLTDFGCAVNWEEKERSNAPIWGTTGYVDPMLYTTMSPTVSMDVYSFGVVMLEVLTGKKTIFNRQEEGEDSSFVPTSLVVFSLPIIEAGELGKVLDRRPAQEPTARQLEALDLVAQTAARCVRLQGKDRPAISEVVTILETALKLILCDDSPMSSTSRQVNPCEFGDRHGEIMWSGLGQAATVAQLVGADVGSLISVIMQAAMTARQNKKECEQLARRVFMIAELLPHLQDPEVMRRPEVRRPLAGLDDALREAHELVTSCQGRAAAYRLVMAWRQAERFREVQSKIDSYLLVFPFISHIDITRRLDRIYRVLLPNDAILPSASAGLPNHEMVLQILSNFIVLEEEGERFTMAELAAATNNFATDRQIGTNPVARVYKGWLADGREVAVKQLVGNSNLSLAVEEEFQAELSLLSIRHSHIVRLLGWCAAEGKHLVVYEYMKNGTLDDHLHGAPSSPVTTSWRTRVEILLGVSRAVEHLQSSSSDGERRRPVIHRDIKPSNILLDDAWAPRLTDFGLSLTWDERECSSELPVVGTCGYAAPEYVATGCIRPASDVYGLGVVMLEVLTGRKALSQRAVVLNDGCTRFAHESLVELALPMIRSGKARKLLDKRLTPTPTRRQLRAADMVARTAARCLLHDWVKRPAISEVVVDLKAALELVRFDMWSGMGQAATVAQLVGADVGRLISMIMQAALPAQRNKKECEQLARRPGGDAAAGGPAVAGRARRHAPAVTKYKLLDVNTRTSPAALMDLAAACDLGERDFDQLSKIAMALWGGLGQTATVAQLVGVDVGGLVSMIMHAALTARQNKRECEQLARRLVAAGRQAEKFRDIQRRIDSYLLLFPFISHIDITRRLDRIHREMIPSDHPKPTSLPSPSTGSQNHEAVVIQDVVIHGGEAGEKINLAGLAAATNNFAPDREIGKGGFSTVYMTRLPDGREVAIKRIDSASMEEDTLREATMLPSLRHEHIIRLFGWVSVRKKQHRQLPFWKKRKENQVEHIFVYEYLKNGSLHDHLHDPSFSSSPLRASWHMRIKTLLGVAQAVEYLHCYAQWPVIHRDIKPSNILLDAAWAPRLSDFGMSLIWDEANDDNGPTNRVYGTFGYMDPEYYMTCVAKPTMDVYSFGVTMLEVITGRRAVFNRKEEDMRKAFDSKADGGGIPTNLVEATVPRIKANNKEQLQMLFDKRPNPNDLLYRDNFEALELVAHTAVRCVQLEGKDRPTISKVVANLQAALARASNKQQKRILSSLVIAMALWGGLGQATTVAQLVGADVGGLISVIMKAALTAQQNKESEQLARRVFMIAELLPHLQDPEVMRRPEIQRPLVGLDDTLREAHELVISFQEKNAMHRLELAEEAAQEVVFHGEKGEKFTFAELATATNNFASDRLIGRGGVGNVHMGRLSDGREVAIKQFHDDLSIYASKYDPFVTHYDHDEFYQRSIEEFNTEHTILSHIRHKHIIRLFGCCTERQYKRKIKLSIWCWKKEVVLLQPMKRLLLVFEYMKNSSLDKHLHGSLSSSSPVTTSWSMRLEILLGVCRAIDYLHTHPTRPVIHRDIKPSNILLDSNWVTRLSDFGCSITWDDETEGSDYPMAGTLGYIDPECMIITMYPKPTMRHCHAGVLFALPLIEAGEVWELLDRRLLATEPTAKQLQAAELVAHTAASCVQLEGKDRPAMSEVVAKLQEAVELWEGMDRMATIAQLTGVDALGLISTIVQAAQAVRRNKETCQELVQEIQLIRDLLRMLQDPEMMCREEIVNVLSGLEGTLKEAYALVTSCRDCSTMYRFFMGWKQADQFRRIKKKIGKHLRFYPMISHADLTRRLEKLANSAALSTCSSQDAQDVPASSSTSHSNPEARAEEVNDEFEKGEVVTQSINEVERHEAGHQDAVQTSSVRKSRSWWHDVISSKKAADAVKAHVVPRAIELFSLSELAKATMDFALDREIGEGSFSNVYRGMLPDGREVAIERKKVDSSARGMEAFRAEVTIQSLLHHKHIIRLVGCCVMEEEEHWSLFQKKNMVEKRLLVFEYMENGSLFDHLHGPSTSSFSPVTASWKTRIEILLGVSRAIEYLHSYATPAVIHCDIKSSNILLDSSWSPRLSSFDIAVSCDEAECVDICVRGTLGYLDPEFVRTRTLKPASDVYNFGVVMLEVLSGRRAICRWKEDHGDGDGDSPMDSLVNHALPLIDAGQVLHLLDRRPAEEPTPRQLEAADLVARTAAHCLQENGDDRPAMSDVVTRLQAALELVRCDDE</sequence>
<dbReference type="InterPro" id="IPR011009">
    <property type="entry name" value="Kinase-like_dom_sf"/>
</dbReference>
<evidence type="ECO:0000256" key="12">
    <source>
        <dbReference type="ARBA" id="ARBA00022777"/>
    </source>
</evidence>
<evidence type="ECO:0000256" key="1">
    <source>
        <dbReference type="ARBA" id="ARBA00004162"/>
    </source>
</evidence>
<dbReference type="Gene3D" id="1.10.510.10">
    <property type="entry name" value="Transferase(Phosphotransferase) domain 1"/>
    <property type="match status" value="5"/>
</dbReference>
<keyword evidence="9" id="KW-0732">Signal</keyword>
<evidence type="ECO:0000256" key="19">
    <source>
        <dbReference type="ARBA" id="ARBA00048679"/>
    </source>
</evidence>
<evidence type="ECO:0000256" key="10">
    <source>
        <dbReference type="ARBA" id="ARBA00022737"/>
    </source>
</evidence>
<evidence type="ECO:0000256" key="16">
    <source>
        <dbReference type="ARBA" id="ARBA00023170"/>
    </source>
</evidence>
<dbReference type="GO" id="GO:0004674">
    <property type="term" value="F:protein serine/threonine kinase activity"/>
    <property type="evidence" value="ECO:0007669"/>
    <property type="project" value="UniProtKB-KW"/>
</dbReference>
<dbReference type="Pfam" id="PF00069">
    <property type="entry name" value="Pkinase"/>
    <property type="match status" value="5"/>
</dbReference>
<dbReference type="PANTHER" id="PTHR46146:SF9">
    <property type="entry name" value="OS06G0151700 PROTEIN"/>
    <property type="match status" value="1"/>
</dbReference>
<reference evidence="24" key="1">
    <citation type="submission" date="2013-06" db="EMBL/GenBank/DDBJ databases">
        <authorList>
            <person name="Zhao Q."/>
        </authorList>
    </citation>
    <scope>NUCLEOTIDE SEQUENCE</scope>
    <source>
        <strain evidence="24">cv. W1943</strain>
    </source>
</reference>
<feature type="domain" description="Protein kinase" evidence="22">
    <location>
        <begin position="1724"/>
        <end position="2025"/>
    </location>
</feature>
<evidence type="ECO:0000256" key="18">
    <source>
        <dbReference type="ARBA" id="ARBA00047899"/>
    </source>
</evidence>
<keyword evidence="5" id="KW-0597">Phosphoprotein</keyword>
<dbReference type="GO" id="GO:0005886">
    <property type="term" value="C:plasma membrane"/>
    <property type="evidence" value="ECO:0007669"/>
    <property type="project" value="UniProtKB-SubCell"/>
</dbReference>
<dbReference type="InterPro" id="IPR008271">
    <property type="entry name" value="Ser/Thr_kinase_AS"/>
</dbReference>
<keyword evidence="14" id="KW-1133">Transmembrane helix</keyword>
<keyword evidence="8" id="KW-0812">Transmembrane</keyword>
<evidence type="ECO:0000256" key="20">
    <source>
        <dbReference type="PROSITE-ProRule" id="PRU10141"/>
    </source>
</evidence>
<dbReference type="SMART" id="SM00220">
    <property type="entry name" value="S_TKc"/>
    <property type="match status" value="5"/>
</dbReference>
<dbReference type="Gene3D" id="3.30.200.20">
    <property type="entry name" value="Phosphorylase Kinase, domain 1"/>
    <property type="match status" value="5"/>
</dbReference>
<keyword evidence="24" id="KW-1185">Reference proteome</keyword>
<evidence type="ECO:0000256" key="14">
    <source>
        <dbReference type="ARBA" id="ARBA00022989"/>
    </source>
</evidence>
<evidence type="ECO:0000256" key="11">
    <source>
        <dbReference type="ARBA" id="ARBA00022741"/>
    </source>
</evidence>
<evidence type="ECO:0000256" key="7">
    <source>
        <dbReference type="ARBA" id="ARBA00022679"/>
    </source>
</evidence>
<dbReference type="EnsemblPlants" id="ORUFI11G24060.2">
    <property type="protein sequence ID" value="ORUFI11G24060.2"/>
    <property type="gene ID" value="ORUFI11G24060"/>
</dbReference>
<keyword evidence="12" id="KW-0418">Kinase</keyword>
<evidence type="ECO:0000313" key="23">
    <source>
        <dbReference type="EnsemblPlants" id="ORUFI11G24060.2"/>
    </source>
</evidence>
<dbReference type="Pfam" id="PF19584">
    <property type="entry name" value="MCAfunc"/>
    <property type="match status" value="3"/>
</dbReference>
<dbReference type="Gene3D" id="1.20.930.20">
    <property type="entry name" value="Adaptor protein Cbl, N-terminal domain"/>
    <property type="match status" value="4"/>
</dbReference>
<dbReference type="FunFam" id="1.10.510.10:FF:000358">
    <property type="entry name" value="Putative leucine-rich repeat receptor-like serine/threonine-protein kinase"/>
    <property type="match status" value="1"/>
</dbReference>